<comment type="caution">
    <text evidence="1">The sequence shown here is derived from an EMBL/GenBank/DDBJ whole genome shotgun (WGS) entry which is preliminary data.</text>
</comment>
<proteinExistence type="predicted"/>
<evidence type="ECO:0000313" key="1">
    <source>
        <dbReference type="EMBL" id="ETP04881.1"/>
    </source>
</evidence>
<accession>W2W399</accession>
<dbReference type="Proteomes" id="UP000018958">
    <property type="component" value="Unassembled WGS sequence"/>
</dbReference>
<evidence type="ECO:0000313" key="2">
    <source>
        <dbReference type="Proteomes" id="UP000018958"/>
    </source>
</evidence>
<dbReference type="AlphaFoldDB" id="W2W399"/>
<organism evidence="1 2">
    <name type="scientific">Phytophthora nicotianae CJ01A1</name>
    <dbReference type="NCBI Taxonomy" id="1317063"/>
    <lineage>
        <taxon>Eukaryota</taxon>
        <taxon>Sar</taxon>
        <taxon>Stramenopiles</taxon>
        <taxon>Oomycota</taxon>
        <taxon>Peronosporomycetes</taxon>
        <taxon>Peronosporales</taxon>
        <taxon>Peronosporaceae</taxon>
        <taxon>Phytophthora</taxon>
    </lineage>
</organism>
<gene>
    <name evidence="1" type="ORF">F441_18427</name>
</gene>
<sequence length="45" mass="5020">MSHDSSFIGYAVECSGATYAETELCVVKYALDRLSLPKEPPRLRD</sequence>
<name>W2W399_PHYNI</name>
<dbReference type="EMBL" id="ANIX01003687">
    <property type="protein sequence ID" value="ETP04881.1"/>
    <property type="molecule type" value="Genomic_DNA"/>
</dbReference>
<reference evidence="1 2" key="1">
    <citation type="submission" date="2013-11" db="EMBL/GenBank/DDBJ databases">
        <title>The Genome Sequence of Phytophthora parasitica CJ01A1.</title>
        <authorList>
            <consortium name="The Broad Institute Genomics Platform"/>
            <person name="Russ C."/>
            <person name="Tyler B."/>
            <person name="Panabieres F."/>
            <person name="Shan W."/>
            <person name="Tripathy S."/>
            <person name="Grunwald N."/>
            <person name="Machado M."/>
            <person name="Johnson C.S."/>
            <person name="Walker B."/>
            <person name="Young S.K."/>
            <person name="Zeng Q."/>
            <person name="Gargeya S."/>
            <person name="Fitzgerald M."/>
            <person name="Haas B."/>
            <person name="Abouelleil A."/>
            <person name="Allen A.W."/>
            <person name="Alvarado L."/>
            <person name="Arachchi H.M."/>
            <person name="Berlin A.M."/>
            <person name="Chapman S.B."/>
            <person name="Gainer-Dewar J."/>
            <person name="Goldberg J."/>
            <person name="Griggs A."/>
            <person name="Gujja S."/>
            <person name="Hansen M."/>
            <person name="Howarth C."/>
            <person name="Imamovic A."/>
            <person name="Ireland A."/>
            <person name="Larimer J."/>
            <person name="McCowan C."/>
            <person name="Murphy C."/>
            <person name="Pearson M."/>
            <person name="Poon T.W."/>
            <person name="Priest M."/>
            <person name="Roberts A."/>
            <person name="Saif S."/>
            <person name="Shea T."/>
            <person name="Sisk P."/>
            <person name="Sykes S."/>
            <person name="Wortman J."/>
            <person name="Nusbaum C."/>
            <person name="Birren B."/>
        </authorList>
    </citation>
    <scope>NUCLEOTIDE SEQUENCE [LARGE SCALE GENOMIC DNA]</scope>
    <source>
        <strain evidence="1 2">CJ01A1</strain>
    </source>
</reference>
<protein>
    <submittedName>
        <fullName evidence="1">Uncharacterized protein</fullName>
    </submittedName>
</protein>